<organism evidence="1">
    <name type="scientific">Prunus dulcis</name>
    <name type="common">Almond</name>
    <name type="synonym">Amygdalus dulcis</name>
    <dbReference type="NCBI Taxonomy" id="3755"/>
    <lineage>
        <taxon>Eukaryota</taxon>
        <taxon>Viridiplantae</taxon>
        <taxon>Streptophyta</taxon>
        <taxon>Embryophyta</taxon>
        <taxon>Tracheophyta</taxon>
        <taxon>Spermatophyta</taxon>
        <taxon>Magnoliopsida</taxon>
        <taxon>eudicotyledons</taxon>
        <taxon>Gunneridae</taxon>
        <taxon>Pentapetalae</taxon>
        <taxon>rosids</taxon>
        <taxon>fabids</taxon>
        <taxon>Rosales</taxon>
        <taxon>Rosaceae</taxon>
        <taxon>Amygdaloideae</taxon>
        <taxon>Amygdaleae</taxon>
        <taxon>Prunus</taxon>
    </lineage>
</organism>
<sequence>MSEDMNRKKNPCVFLDVSTDGDPMERVVIELAYKDKDALVSPEMCSFLLMLFLRQQRILGPSVQNYKDCRICQHKSYIGVAEVLRALESLQANLSITKDHNFIE</sequence>
<dbReference type="AlphaFoldDB" id="A0A4Y1S283"/>
<dbReference type="GO" id="GO:0016853">
    <property type="term" value="F:isomerase activity"/>
    <property type="evidence" value="ECO:0007669"/>
    <property type="project" value="UniProtKB-KW"/>
</dbReference>
<gene>
    <name evidence="1" type="ORF">Prudu_022992</name>
</gene>
<keyword evidence="1" id="KW-0413">Isomerase</keyword>
<accession>A0A4Y1S283</accession>
<dbReference type="EMBL" id="AP019304">
    <property type="protein sequence ID" value="BBH10258.1"/>
    <property type="molecule type" value="Genomic_DNA"/>
</dbReference>
<evidence type="ECO:0000313" key="1">
    <source>
        <dbReference type="EMBL" id="BBH10258.1"/>
    </source>
</evidence>
<protein>
    <submittedName>
        <fullName evidence="1">Peptidyl-prolyl cis-trans isomerase CYP63</fullName>
    </submittedName>
</protein>
<name>A0A4Y1S283_PRUDU</name>
<reference evidence="1" key="1">
    <citation type="journal article" date="2019" name="Science">
        <title>Mutation of a bHLH transcription factor allowed almond domestication.</title>
        <authorList>
            <person name="Sanchez-Perez R."/>
            <person name="Pavan S."/>
            <person name="Mazzeo R."/>
            <person name="Moldovan C."/>
            <person name="Aiese Cigliano R."/>
            <person name="Del Cueto J."/>
            <person name="Ricciardi F."/>
            <person name="Lotti C."/>
            <person name="Ricciardi L."/>
            <person name="Dicenta F."/>
            <person name="Lopez-Marques R.L."/>
            <person name="Lindberg Moller B."/>
        </authorList>
    </citation>
    <scope>NUCLEOTIDE SEQUENCE</scope>
</reference>
<proteinExistence type="predicted"/>